<organism evidence="1 2">
    <name type="scientific">Steinernema glaseri</name>
    <dbReference type="NCBI Taxonomy" id="37863"/>
    <lineage>
        <taxon>Eukaryota</taxon>
        <taxon>Metazoa</taxon>
        <taxon>Ecdysozoa</taxon>
        <taxon>Nematoda</taxon>
        <taxon>Chromadorea</taxon>
        <taxon>Rhabditida</taxon>
        <taxon>Tylenchina</taxon>
        <taxon>Panagrolaimomorpha</taxon>
        <taxon>Strongyloidoidea</taxon>
        <taxon>Steinernematidae</taxon>
        <taxon>Steinernema</taxon>
    </lineage>
</organism>
<evidence type="ECO:0000313" key="2">
    <source>
        <dbReference type="WBParaSite" id="L893_g6723.t1"/>
    </source>
</evidence>
<keyword evidence="1" id="KW-1185">Reference proteome</keyword>
<proteinExistence type="predicted"/>
<sequence>LWIAIAICAVTVKPNDEPPLCEENLEGRIAAGFYKNALFYFAYDANETTIDLDPETLFGDAVIPEKTNYTVFRLVPVNDNRVVVFFEESKKFFYAFYELDDLTAHMKNGSARVLQSLDSQEKYEVKYTDGSVMESSQKKKSIQRTNDKLILNDKELSGFSEIKLVCGPFKLFLYFPYF</sequence>
<dbReference type="Proteomes" id="UP000095287">
    <property type="component" value="Unplaced"/>
</dbReference>
<dbReference type="WBParaSite" id="L893_g6723.t1">
    <property type="protein sequence ID" value="L893_g6723.t1"/>
    <property type="gene ID" value="L893_g6723"/>
</dbReference>
<protein>
    <submittedName>
        <fullName evidence="2">LAM_G_DOMAIN domain-containing protein</fullName>
    </submittedName>
</protein>
<accession>A0A1I8ALN0</accession>
<name>A0A1I8ALN0_9BILA</name>
<evidence type="ECO:0000313" key="1">
    <source>
        <dbReference type="Proteomes" id="UP000095287"/>
    </source>
</evidence>
<reference evidence="2" key="1">
    <citation type="submission" date="2016-11" db="UniProtKB">
        <authorList>
            <consortium name="WormBaseParasite"/>
        </authorList>
    </citation>
    <scope>IDENTIFICATION</scope>
</reference>
<dbReference type="AlphaFoldDB" id="A0A1I8ALN0"/>